<proteinExistence type="predicted"/>
<organism evidence="2 3">
    <name type="scientific">Plasmopara halstedii</name>
    <name type="common">Downy mildew of sunflower</name>
    <dbReference type="NCBI Taxonomy" id="4781"/>
    <lineage>
        <taxon>Eukaryota</taxon>
        <taxon>Sar</taxon>
        <taxon>Stramenopiles</taxon>
        <taxon>Oomycota</taxon>
        <taxon>Peronosporomycetes</taxon>
        <taxon>Peronosporales</taxon>
        <taxon>Peronosporaceae</taxon>
        <taxon>Plasmopara</taxon>
    </lineage>
</organism>
<feature type="region of interest" description="Disordered" evidence="1">
    <location>
        <begin position="13"/>
        <end position="53"/>
    </location>
</feature>
<dbReference type="EMBL" id="CCYD01000112">
    <property type="protein sequence ID" value="CEG36204.1"/>
    <property type="molecule type" value="Genomic_DNA"/>
</dbReference>
<dbReference type="RefSeq" id="XP_024572573.1">
    <property type="nucleotide sequence ID" value="XM_024717224.1"/>
</dbReference>
<protein>
    <submittedName>
        <fullName evidence="2">Uncharacterized protein</fullName>
    </submittedName>
</protein>
<accession>A0A0P1A7F5</accession>
<feature type="compositionally biased region" description="Basic and acidic residues" evidence="1">
    <location>
        <begin position="44"/>
        <end position="53"/>
    </location>
</feature>
<evidence type="ECO:0000313" key="2">
    <source>
        <dbReference type="EMBL" id="CEG36204.1"/>
    </source>
</evidence>
<dbReference type="GeneID" id="36395580"/>
<evidence type="ECO:0000256" key="1">
    <source>
        <dbReference type="SAM" id="MobiDB-lite"/>
    </source>
</evidence>
<dbReference type="Proteomes" id="UP000054928">
    <property type="component" value="Unassembled WGS sequence"/>
</dbReference>
<reference evidence="3" key="1">
    <citation type="submission" date="2014-09" db="EMBL/GenBank/DDBJ databases">
        <authorList>
            <person name="Sharma Rahul"/>
            <person name="Thines Marco"/>
        </authorList>
    </citation>
    <scope>NUCLEOTIDE SEQUENCE [LARGE SCALE GENOMIC DNA]</scope>
</reference>
<dbReference type="AlphaFoldDB" id="A0A0P1A7F5"/>
<evidence type="ECO:0000313" key="3">
    <source>
        <dbReference type="Proteomes" id="UP000054928"/>
    </source>
</evidence>
<keyword evidence="3" id="KW-1185">Reference proteome</keyword>
<name>A0A0P1A7F5_PLAHL</name>
<sequence>MLITSVVLEEVPIPNASRSRDIDGSLLAEPTPKPSSKMETIPSPDEKKHSIDN</sequence>